<name>A0A8C3YFY6_9CETA</name>
<dbReference type="SUPFAM" id="SSF53383">
    <property type="entry name" value="PLP-dependent transferases"/>
    <property type="match status" value="1"/>
</dbReference>
<dbReference type="GO" id="GO:0030170">
    <property type="term" value="F:pyridoxal phosphate binding"/>
    <property type="evidence" value="ECO:0007669"/>
    <property type="project" value="Ensembl"/>
</dbReference>
<dbReference type="GO" id="GO:0008453">
    <property type="term" value="F:alanine-glyoxylate transaminase activity"/>
    <property type="evidence" value="ECO:0007669"/>
    <property type="project" value="UniProtKB-EC"/>
</dbReference>
<dbReference type="GO" id="GO:0042853">
    <property type="term" value="P:L-alanine catabolic process"/>
    <property type="evidence" value="ECO:0007669"/>
    <property type="project" value="Ensembl"/>
</dbReference>
<keyword evidence="7" id="KW-0808">Transferase</keyword>
<protein>
    <recommendedName>
        <fullName evidence="5 11">Alanine--glyoxylate aminotransferase</fullName>
        <shortName evidence="11">AGT</shortName>
        <shortName evidence="11">SPT</shortName>
        <ecNumber evidence="4 11">2.6.1.44</ecNumber>
        <ecNumber evidence="3 11">2.6.1.51</ecNumber>
    </recommendedName>
    <alternativeName>
        <fullName evidence="11">Serine--pyruvate aminotransferase</fullName>
    </alternativeName>
</protein>
<dbReference type="PIRSF" id="PIRSF000524">
    <property type="entry name" value="SPT"/>
    <property type="match status" value="1"/>
</dbReference>
<dbReference type="InterPro" id="IPR015421">
    <property type="entry name" value="PyrdxlP-dep_Trfase_major"/>
</dbReference>
<reference evidence="16" key="1">
    <citation type="submission" date="2025-08" db="UniProtKB">
        <authorList>
            <consortium name="Ensembl"/>
        </authorList>
    </citation>
    <scope>IDENTIFICATION</scope>
</reference>
<dbReference type="GO" id="GO:0042803">
    <property type="term" value="F:protein homodimerization activity"/>
    <property type="evidence" value="ECO:0007669"/>
    <property type="project" value="Ensembl"/>
</dbReference>
<dbReference type="GO" id="GO:0019448">
    <property type="term" value="P:L-cysteine catabolic process"/>
    <property type="evidence" value="ECO:0007669"/>
    <property type="project" value="Ensembl"/>
</dbReference>
<accession>A0A8C3YFY6</accession>
<dbReference type="Pfam" id="PF00266">
    <property type="entry name" value="Aminotran_5"/>
    <property type="match status" value="1"/>
</dbReference>
<dbReference type="InterPro" id="IPR020578">
    <property type="entry name" value="Aminotrans_V_PyrdxlP_BS"/>
</dbReference>
<evidence type="ECO:0000256" key="10">
    <source>
        <dbReference type="ARBA" id="ARBA00033660"/>
    </source>
</evidence>
<dbReference type="GO" id="GO:0005782">
    <property type="term" value="C:peroxisomal matrix"/>
    <property type="evidence" value="ECO:0007669"/>
    <property type="project" value="Ensembl"/>
</dbReference>
<evidence type="ECO:0000313" key="17">
    <source>
        <dbReference type="Proteomes" id="UP000694540"/>
    </source>
</evidence>
<dbReference type="PANTHER" id="PTHR21152">
    <property type="entry name" value="AMINOTRANSFERASE CLASS V"/>
    <property type="match status" value="1"/>
</dbReference>
<dbReference type="FunFam" id="3.40.640.10:FF:000027">
    <property type="entry name" value="Serine--pyruvate aminotransferase, mitochondrial"/>
    <property type="match status" value="1"/>
</dbReference>
<evidence type="ECO:0000256" key="2">
    <source>
        <dbReference type="ARBA" id="ARBA00009236"/>
    </source>
</evidence>
<dbReference type="InterPro" id="IPR015422">
    <property type="entry name" value="PyrdxlP-dep_Trfase_small"/>
</dbReference>
<dbReference type="GO" id="GO:0016597">
    <property type="term" value="F:amino acid binding"/>
    <property type="evidence" value="ECO:0007669"/>
    <property type="project" value="Ensembl"/>
</dbReference>
<keyword evidence="6" id="KW-0032">Aminotransferase</keyword>
<evidence type="ECO:0000256" key="12">
    <source>
        <dbReference type="PIRSR" id="PIRSR000524-50"/>
    </source>
</evidence>
<keyword evidence="17" id="KW-1185">Reference proteome</keyword>
<comment type="catalytic activity">
    <reaction evidence="10">
        <text>glyoxylate + L-alanine = glycine + pyruvate</text>
        <dbReference type="Rhea" id="RHEA:24248"/>
        <dbReference type="ChEBI" id="CHEBI:15361"/>
        <dbReference type="ChEBI" id="CHEBI:36655"/>
        <dbReference type="ChEBI" id="CHEBI:57305"/>
        <dbReference type="ChEBI" id="CHEBI:57972"/>
        <dbReference type="EC" id="2.6.1.44"/>
    </reaction>
    <physiologicalReaction direction="left-to-right" evidence="10">
        <dbReference type="Rhea" id="RHEA:24249"/>
    </physiologicalReaction>
</comment>
<dbReference type="Ensembl" id="ENSCWAT00000010229.1">
    <property type="protein sequence ID" value="ENSCWAP00000009424.1"/>
    <property type="gene ID" value="ENSCWAG00000007244.1"/>
</dbReference>
<evidence type="ECO:0000256" key="1">
    <source>
        <dbReference type="ARBA" id="ARBA00001933"/>
    </source>
</evidence>
<organism evidence="16 17">
    <name type="scientific">Catagonus wagneri</name>
    <name type="common">Chacoan peccary</name>
    <dbReference type="NCBI Taxonomy" id="51154"/>
    <lineage>
        <taxon>Eukaryota</taxon>
        <taxon>Metazoa</taxon>
        <taxon>Chordata</taxon>
        <taxon>Craniata</taxon>
        <taxon>Vertebrata</taxon>
        <taxon>Euteleostomi</taxon>
        <taxon>Mammalia</taxon>
        <taxon>Eutheria</taxon>
        <taxon>Laurasiatheria</taxon>
        <taxon>Artiodactyla</taxon>
        <taxon>Suina</taxon>
        <taxon>Tayassuidae</taxon>
        <taxon>Catagonus</taxon>
    </lineage>
</organism>
<gene>
    <name evidence="16" type="primary">AGXT</name>
</gene>
<dbReference type="Proteomes" id="UP000694540">
    <property type="component" value="Unplaced"/>
</dbReference>
<dbReference type="PANTHER" id="PTHR21152:SF40">
    <property type="entry name" value="ALANINE--GLYOXYLATE AMINOTRANSFERASE"/>
    <property type="match status" value="1"/>
</dbReference>
<evidence type="ECO:0000256" key="4">
    <source>
        <dbReference type="ARBA" id="ARBA00013049"/>
    </source>
</evidence>
<dbReference type="GO" id="GO:0019265">
    <property type="term" value="P:glycine biosynthetic process, by transamination of glyoxylate"/>
    <property type="evidence" value="ECO:0007669"/>
    <property type="project" value="Ensembl"/>
</dbReference>
<comment type="cofactor">
    <cofactor evidence="1 11 12 14">
        <name>pyridoxal 5'-phosphate</name>
        <dbReference type="ChEBI" id="CHEBI:597326"/>
    </cofactor>
</comment>
<dbReference type="InterPro" id="IPR024169">
    <property type="entry name" value="SP_NH2Trfase/AEP_transaminase"/>
</dbReference>
<dbReference type="EC" id="2.6.1.44" evidence="4 11"/>
<dbReference type="GeneTree" id="ENSGT00940000153241"/>
<dbReference type="PROSITE" id="PS00595">
    <property type="entry name" value="AA_TRANSFER_CLASS_5"/>
    <property type="match status" value="1"/>
</dbReference>
<keyword evidence="8 11" id="KW-0663">Pyridoxal phosphate</keyword>
<evidence type="ECO:0000313" key="16">
    <source>
        <dbReference type="Ensembl" id="ENSCWAP00000009424.1"/>
    </source>
</evidence>
<dbReference type="GO" id="GO:0006563">
    <property type="term" value="P:L-serine metabolic process"/>
    <property type="evidence" value="ECO:0007669"/>
    <property type="project" value="Ensembl"/>
</dbReference>
<comment type="similarity">
    <text evidence="2 11 13">Belongs to the class-V pyridoxal-phosphate-dependent aminotransferase family.</text>
</comment>
<evidence type="ECO:0000256" key="7">
    <source>
        <dbReference type="ARBA" id="ARBA00022679"/>
    </source>
</evidence>
<sequence length="386" mass="41802">MLGALTAVSTALGHKAAGRVRTMASLPLRVPPPAALRRPLSVPRQLLLGPGPSNLHPRVLAAGVQQTISHMSKEMFQIMDEIKQGIQYAFQTTNPLTLAISGSGHCALEAALFNLLEPGDSFLVGVNGIWGQRAQDVGERVGAQVHPMIKDPGSHHTLQEVEEALVQHKPVLLFLTQGESSSGVLHPLDGYGELCHRYQCLLLVDAVASLGGAPVHMDQQGIDVLYSGSQKVLNAPPGTSLISFSDKARNKIYTRKTKPVSFNLDIKCLANFWGCDDQPRKYHHTVPVIGLCGLRESLALLAEQGLESSWRQHREATEYLHGRLQGLGLQLFVKDPVRGGGRGAGELPSSPVLRIGLLGCNATRENVDRVIEALQEALQRCPRNKL</sequence>
<evidence type="ECO:0000256" key="14">
    <source>
        <dbReference type="RuleBase" id="RU004504"/>
    </source>
</evidence>
<dbReference type="AlphaFoldDB" id="A0A8C3YFY6"/>
<evidence type="ECO:0000256" key="11">
    <source>
        <dbReference type="PIRNR" id="PIRNR000524"/>
    </source>
</evidence>
<dbReference type="Gene3D" id="3.40.640.10">
    <property type="entry name" value="Type I PLP-dependent aspartate aminotransferase-like (Major domain)"/>
    <property type="match status" value="1"/>
</dbReference>
<comment type="catalytic activity">
    <reaction evidence="9">
        <text>L-serine + pyruvate = 3-hydroxypyruvate + L-alanine</text>
        <dbReference type="Rhea" id="RHEA:22852"/>
        <dbReference type="ChEBI" id="CHEBI:15361"/>
        <dbReference type="ChEBI" id="CHEBI:17180"/>
        <dbReference type="ChEBI" id="CHEBI:33384"/>
        <dbReference type="ChEBI" id="CHEBI:57972"/>
        <dbReference type="EC" id="2.6.1.51"/>
    </reaction>
    <physiologicalReaction direction="left-to-right" evidence="9">
        <dbReference type="Rhea" id="RHEA:22853"/>
    </physiologicalReaction>
</comment>
<proteinExistence type="inferred from homology"/>
<evidence type="ECO:0000256" key="6">
    <source>
        <dbReference type="ARBA" id="ARBA00022576"/>
    </source>
</evidence>
<dbReference type="EC" id="2.6.1.51" evidence="3 11"/>
<reference evidence="16" key="2">
    <citation type="submission" date="2025-09" db="UniProtKB">
        <authorList>
            <consortium name="Ensembl"/>
        </authorList>
    </citation>
    <scope>IDENTIFICATION</scope>
</reference>
<dbReference type="GO" id="GO:0009436">
    <property type="term" value="P:glyoxylate catabolic process"/>
    <property type="evidence" value="ECO:0007669"/>
    <property type="project" value="Ensembl"/>
</dbReference>
<evidence type="ECO:0000259" key="15">
    <source>
        <dbReference type="Pfam" id="PF00266"/>
    </source>
</evidence>
<evidence type="ECO:0000256" key="5">
    <source>
        <dbReference type="ARBA" id="ARBA00019220"/>
    </source>
</evidence>
<evidence type="ECO:0000256" key="9">
    <source>
        <dbReference type="ARBA" id="ARBA00033634"/>
    </source>
</evidence>
<dbReference type="Gene3D" id="3.90.1150.10">
    <property type="entry name" value="Aspartate Aminotransferase, domain 1"/>
    <property type="match status" value="2"/>
</dbReference>
<evidence type="ECO:0000256" key="3">
    <source>
        <dbReference type="ARBA" id="ARBA00013027"/>
    </source>
</evidence>
<evidence type="ECO:0000256" key="13">
    <source>
        <dbReference type="RuleBase" id="RU004075"/>
    </source>
</evidence>
<feature type="modified residue" description="N6-(pyridoxal phosphate)lysine" evidence="12">
    <location>
        <position position="231"/>
    </location>
</feature>
<dbReference type="GO" id="GO:0004760">
    <property type="term" value="F:L-serine-pyruvate transaminase activity"/>
    <property type="evidence" value="ECO:0007669"/>
    <property type="project" value="UniProtKB-EC"/>
</dbReference>
<feature type="domain" description="Aminotransferase class V" evidence="15">
    <location>
        <begin position="61"/>
        <end position="330"/>
    </location>
</feature>
<dbReference type="InterPro" id="IPR000192">
    <property type="entry name" value="Aminotrans_V_dom"/>
</dbReference>
<evidence type="ECO:0000256" key="8">
    <source>
        <dbReference type="ARBA" id="ARBA00022898"/>
    </source>
</evidence>
<dbReference type="InterPro" id="IPR015424">
    <property type="entry name" value="PyrdxlP-dep_Trfase"/>
</dbReference>
<comment type="subunit">
    <text evidence="11">Homodimer.</text>
</comment>